<dbReference type="GO" id="GO:0009055">
    <property type="term" value="F:electron transfer activity"/>
    <property type="evidence" value="ECO:0007669"/>
    <property type="project" value="InterPro"/>
</dbReference>
<dbReference type="Gene3D" id="2.60.120.260">
    <property type="entry name" value="Galactose-binding domain-like"/>
    <property type="match status" value="1"/>
</dbReference>
<dbReference type="Pfam" id="PF06283">
    <property type="entry name" value="ThuA"/>
    <property type="match status" value="1"/>
</dbReference>
<evidence type="ECO:0000256" key="3">
    <source>
        <dbReference type="ARBA" id="ARBA00023004"/>
    </source>
</evidence>
<evidence type="ECO:0000259" key="6">
    <source>
        <dbReference type="PROSITE" id="PS51007"/>
    </source>
</evidence>
<dbReference type="InterPro" id="IPR013427">
    <property type="entry name" value="Haem-bd_dom_put"/>
</dbReference>
<dbReference type="InterPro" id="IPR029062">
    <property type="entry name" value="Class_I_gatase-like"/>
</dbReference>
<evidence type="ECO:0000256" key="4">
    <source>
        <dbReference type="PROSITE-ProRule" id="PRU00433"/>
    </source>
</evidence>
<keyword evidence="2 4" id="KW-0479">Metal-binding</keyword>
<dbReference type="Pfam" id="PF00754">
    <property type="entry name" value="F5_F8_type_C"/>
    <property type="match status" value="1"/>
</dbReference>
<dbReference type="Pfam" id="PF00034">
    <property type="entry name" value="Cytochrom_C"/>
    <property type="match status" value="1"/>
</dbReference>
<reference evidence="7 8" key="1">
    <citation type="submission" date="2019-02" db="EMBL/GenBank/DDBJ databases">
        <title>Deep-cultivation of Planctomycetes and their phenomic and genomic characterization uncovers novel biology.</title>
        <authorList>
            <person name="Wiegand S."/>
            <person name="Jogler M."/>
            <person name="Boedeker C."/>
            <person name="Pinto D."/>
            <person name="Vollmers J."/>
            <person name="Rivas-Marin E."/>
            <person name="Kohn T."/>
            <person name="Peeters S.H."/>
            <person name="Heuer A."/>
            <person name="Rast P."/>
            <person name="Oberbeckmann S."/>
            <person name="Bunk B."/>
            <person name="Jeske O."/>
            <person name="Meyerdierks A."/>
            <person name="Storesund J.E."/>
            <person name="Kallscheuer N."/>
            <person name="Luecker S."/>
            <person name="Lage O.M."/>
            <person name="Pohl T."/>
            <person name="Merkel B.J."/>
            <person name="Hornburger P."/>
            <person name="Mueller R.-W."/>
            <person name="Bruemmer F."/>
            <person name="Labrenz M."/>
            <person name="Spormann A.M."/>
            <person name="Op den Camp H."/>
            <person name="Overmann J."/>
            <person name="Amann R."/>
            <person name="Jetten M.S.M."/>
            <person name="Mascher T."/>
            <person name="Medema M.H."/>
            <person name="Devos D.P."/>
            <person name="Kaster A.-K."/>
            <person name="Ovreas L."/>
            <person name="Rohde M."/>
            <person name="Galperin M.Y."/>
            <person name="Jogler C."/>
        </authorList>
    </citation>
    <scope>NUCLEOTIDE SEQUENCE [LARGE SCALE GENOMIC DNA]</scope>
    <source>
        <strain evidence="7 8">Mal33</strain>
    </source>
</reference>
<dbReference type="Gene3D" id="1.10.760.10">
    <property type="entry name" value="Cytochrome c-like domain"/>
    <property type="match status" value="1"/>
</dbReference>
<dbReference type="InterPro" id="IPR000421">
    <property type="entry name" value="FA58C"/>
</dbReference>
<dbReference type="InterPro" id="IPR055557">
    <property type="entry name" value="DUF7133"/>
</dbReference>
<dbReference type="PROSITE" id="PS50022">
    <property type="entry name" value="FA58C_3"/>
    <property type="match status" value="1"/>
</dbReference>
<dbReference type="Gene3D" id="2.120.10.30">
    <property type="entry name" value="TolB, C-terminal domain"/>
    <property type="match status" value="1"/>
</dbReference>
<feature type="domain" description="Cytochrome c" evidence="6">
    <location>
        <begin position="1303"/>
        <end position="1438"/>
    </location>
</feature>
<dbReference type="InterPro" id="IPR016024">
    <property type="entry name" value="ARM-type_fold"/>
</dbReference>
<dbReference type="PANTHER" id="PTHR33546">
    <property type="entry name" value="LARGE, MULTIFUNCTIONAL SECRETED PROTEIN-RELATED"/>
    <property type="match status" value="1"/>
</dbReference>
<dbReference type="EMBL" id="CP036318">
    <property type="protein sequence ID" value="QDV55947.1"/>
    <property type="molecule type" value="Genomic_DNA"/>
</dbReference>
<dbReference type="InterPro" id="IPR008979">
    <property type="entry name" value="Galactose-bd-like_sf"/>
</dbReference>
<dbReference type="NCBIfam" id="TIGR02603">
    <property type="entry name" value="CxxCH_TIGR02603"/>
    <property type="match status" value="1"/>
</dbReference>
<accession>A0A518IS72</accession>
<dbReference type="SUPFAM" id="SSF46626">
    <property type="entry name" value="Cytochrome c"/>
    <property type="match status" value="1"/>
</dbReference>
<keyword evidence="1 4" id="KW-0349">Heme</keyword>
<dbReference type="InterPro" id="IPR011041">
    <property type="entry name" value="Quinoprot_gluc/sorb_DH_b-prop"/>
</dbReference>
<dbReference type="Gene3D" id="3.40.50.880">
    <property type="match status" value="1"/>
</dbReference>
<dbReference type="GO" id="GO:0046872">
    <property type="term" value="F:metal ion binding"/>
    <property type="evidence" value="ECO:0007669"/>
    <property type="project" value="UniProtKB-KW"/>
</dbReference>
<dbReference type="PANTHER" id="PTHR33546:SF1">
    <property type="entry name" value="LARGE, MULTIFUNCTIONAL SECRETED PROTEIN"/>
    <property type="match status" value="1"/>
</dbReference>
<dbReference type="InterPro" id="IPR036909">
    <property type="entry name" value="Cyt_c-like_dom_sf"/>
</dbReference>
<evidence type="ECO:0000256" key="2">
    <source>
        <dbReference type="ARBA" id="ARBA00022723"/>
    </source>
</evidence>
<dbReference type="PROSITE" id="PS51007">
    <property type="entry name" value="CYTC"/>
    <property type="match status" value="1"/>
</dbReference>
<dbReference type="InterPro" id="IPR009056">
    <property type="entry name" value="Cyt_c-like_dom"/>
</dbReference>
<dbReference type="InterPro" id="IPR029010">
    <property type="entry name" value="ThuA-like"/>
</dbReference>
<evidence type="ECO:0000256" key="1">
    <source>
        <dbReference type="ARBA" id="ARBA00022617"/>
    </source>
</evidence>
<feature type="domain" description="F5/8 type C" evidence="5">
    <location>
        <begin position="322"/>
        <end position="464"/>
    </location>
</feature>
<dbReference type="Pfam" id="PF23500">
    <property type="entry name" value="DUF7133"/>
    <property type="match status" value="1"/>
</dbReference>
<dbReference type="SUPFAM" id="SSF50952">
    <property type="entry name" value="Soluble quinoprotein glucose dehydrogenase"/>
    <property type="match status" value="1"/>
</dbReference>
<dbReference type="InterPro" id="IPR011042">
    <property type="entry name" value="6-blade_b-propeller_TolB-like"/>
</dbReference>
<dbReference type="GO" id="GO:0020037">
    <property type="term" value="F:heme binding"/>
    <property type="evidence" value="ECO:0007669"/>
    <property type="project" value="InterPro"/>
</dbReference>
<keyword evidence="8" id="KW-1185">Reference proteome</keyword>
<gene>
    <name evidence="7" type="ORF">Mal33_19260</name>
</gene>
<keyword evidence="3 4" id="KW-0408">Iron</keyword>
<sequence>MEKPPKVTGASRADILPSSHAAITAQLHTNVPANSMNKRFRFRPGLLCQAILLTQFFSLAASACGEESKSKEPAGRPPLRALLIAGGCCHDYAGQQAVIAKEISARANVRVDVYWTDDKTVTPPFPLFERLDWADGYDVIIHDECAAGIRDQAIVNRILQVHQKIPAVHLHCAMHSFRTGGDAWFRHLGLQSNSHGPQKPIAVHYVDPQHPITKTLADWTTINEELYNNVKVFDAKPLAIGKQVVGKDGKEEVVDAIVAWTTERDGIRGFSTTLGHNTATVADDKYMDLVTRGLLWACDRLTEEDLQPYSGPNKVTFIDSKLRPSSDGPADVMPNDATLVRMSSSSTQTGHPLAHAIDGSDQTRWCAANGSYPQWIRFEFEQPRAVAQIGLKWESNHIYRYRVEGSNDAKTWTMLLDQTDNQNREDGPHEIAQPKAFKFLRLTGVGCSSGGNWCSIREIRLKGEGINALWPADPDGEPQAFKPLAAELYTSFGNAPPEIRPLSPEREAEILKDVRVADGFEATVFAAPPAVNYPVFVAAAPEGTLYVSSDGNGSLGRDPERGRVIRLRDLDGDGRADETKTFCTVDAPRGLVWDRDRLYLMHPPHLSEFIDHDLDGIADEQNILVRDLAFGYDKRPADHTTNGVSLGADGWLYIAGGDFGFMNAVGRDGRKLQHRGGGVIRVRTDGTGLEVYSTGTRNILEVAISPRMDLFARDNTNDGGGWDVRLHHFTGMDDHGYPRLYKNFADECVAPLADYGGGSGCGAVYLDEPGFGQWNDAPLTADWGTGGLYRHTVEPKGSTFVETAPPEPIVKMTRPTDADVDGNSGLYVASWRGATFKWEGPNVGYIVRVTPKDFQPEPMIDFAKASDEDLVAAMESTSYRRRIAAQRELKHRNHPAAEKLLADAKQARSSDRNLVEHLQTDASDDELIKALAATDPVIVHVAIRTLAHRGSSEVCWRAIDGDKLAADAAFRALAMMHSTDVVDSLIDRLAKADATADRRAILATLCRLHFHEGVWNGQSWGTRPDTRGPYYQPEPWDATPKIAATLKAELAKASGDEAAWLVQTMTANRIESTEALDRLLQLADSDASLISTAVTQLAAASDVSPAGLALLTRAANSSETSPATLAEAVAALTKVEGPDAVAAIVTAMDSLSKASGAREQLKSATAAFLKSPKLDQYAEALVALANDPARQASLWADAGLIALAEQKDRSPETREVAREAIDSVWANAGDRAARLIRAAAATDSHLLDEQILASINASDATLAEAAKSAAKRLKLKPRPTDMSPNLSSLAIEAALQQAVAKPGDGSWGQQVFAKANCNACHTISKDEPQKGPFLGNIARTYKRPELAAAILQPSKTIAQGFVTNVIVTLDGDTLTGFVTNEQSDRVTLRDHQAKEYTVMKDDIEIRKTLPTSVMPDGLMNTYSVHDLASLLDYLQSLSE</sequence>
<evidence type="ECO:0000313" key="8">
    <source>
        <dbReference type="Proteomes" id="UP000316770"/>
    </source>
</evidence>
<evidence type="ECO:0000259" key="5">
    <source>
        <dbReference type="PROSITE" id="PS50022"/>
    </source>
</evidence>
<dbReference type="SUPFAM" id="SSF52317">
    <property type="entry name" value="Class I glutamine amidotransferase-like"/>
    <property type="match status" value="1"/>
</dbReference>
<name>A0A518IS72_9BACT</name>
<protein>
    <submittedName>
        <fullName evidence="7">Trehalose utilization</fullName>
    </submittedName>
</protein>
<dbReference type="SUPFAM" id="SSF49785">
    <property type="entry name" value="Galactose-binding domain-like"/>
    <property type="match status" value="1"/>
</dbReference>
<dbReference type="Proteomes" id="UP000316770">
    <property type="component" value="Chromosome"/>
</dbReference>
<proteinExistence type="predicted"/>
<organism evidence="7 8">
    <name type="scientific">Rosistilla oblonga</name>
    <dbReference type="NCBI Taxonomy" id="2527990"/>
    <lineage>
        <taxon>Bacteria</taxon>
        <taxon>Pseudomonadati</taxon>
        <taxon>Planctomycetota</taxon>
        <taxon>Planctomycetia</taxon>
        <taxon>Pirellulales</taxon>
        <taxon>Pirellulaceae</taxon>
        <taxon>Rosistilla</taxon>
    </lineage>
</organism>
<dbReference type="SUPFAM" id="SSF48371">
    <property type="entry name" value="ARM repeat"/>
    <property type="match status" value="1"/>
</dbReference>
<evidence type="ECO:0000313" key="7">
    <source>
        <dbReference type="EMBL" id="QDV55947.1"/>
    </source>
</evidence>